<keyword evidence="2" id="KW-0238">DNA-binding</keyword>
<feature type="non-terminal residue" evidence="2">
    <location>
        <position position="80"/>
    </location>
</feature>
<feature type="non-terminal residue" evidence="2">
    <location>
        <position position="1"/>
    </location>
</feature>
<dbReference type="EMBL" id="CADCUM010000064">
    <property type="protein sequence ID" value="CAA9378333.1"/>
    <property type="molecule type" value="Genomic_DNA"/>
</dbReference>
<organism evidence="2">
    <name type="scientific">uncultured Nocardioides sp</name>
    <dbReference type="NCBI Taxonomy" id="198441"/>
    <lineage>
        <taxon>Bacteria</taxon>
        <taxon>Bacillati</taxon>
        <taxon>Actinomycetota</taxon>
        <taxon>Actinomycetes</taxon>
        <taxon>Propionibacteriales</taxon>
        <taxon>Nocardioidaceae</taxon>
        <taxon>Nocardioides</taxon>
        <taxon>environmental samples</taxon>
    </lineage>
</organism>
<proteinExistence type="predicted"/>
<sequence>ARSPVPDAGRRRGDPRHVERTGLRAGAPRRPACDQDRRSRPVAGRAVPARGLHPADVRRDARVRRPAPVRGRGHLDRRRL</sequence>
<protein>
    <submittedName>
        <fullName evidence="2">Excisionase/Xis, DNA-binding</fullName>
    </submittedName>
</protein>
<feature type="compositionally biased region" description="Basic residues" evidence="1">
    <location>
        <begin position="61"/>
        <end position="80"/>
    </location>
</feature>
<gene>
    <name evidence="2" type="ORF">AVDCRST_MAG32-1574</name>
</gene>
<evidence type="ECO:0000256" key="1">
    <source>
        <dbReference type="SAM" id="MobiDB-lite"/>
    </source>
</evidence>
<dbReference type="GO" id="GO:0003677">
    <property type="term" value="F:DNA binding"/>
    <property type="evidence" value="ECO:0007669"/>
    <property type="project" value="UniProtKB-KW"/>
</dbReference>
<name>A0A6J4N527_9ACTN</name>
<feature type="compositionally biased region" description="Basic and acidic residues" evidence="1">
    <location>
        <begin position="8"/>
        <end position="22"/>
    </location>
</feature>
<reference evidence="2" key="1">
    <citation type="submission" date="2020-02" db="EMBL/GenBank/DDBJ databases">
        <authorList>
            <person name="Meier V. D."/>
        </authorList>
    </citation>
    <scope>NUCLEOTIDE SEQUENCE</scope>
    <source>
        <strain evidence="2">AVDCRST_MAG32</strain>
    </source>
</reference>
<dbReference type="AlphaFoldDB" id="A0A6J4N527"/>
<evidence type="ECO:0000313" key="2">
    <source>
        <dbReference type="EMBL" id="CAA9378333.1"/>
    </source>
</evidence>
<accession>A0A6J4N527</accession>
<feature type="region of interest" description="Disordered" evidence="1">
    <location>
        <begin position="1"/>
        <end position="80"/>
    </location>
</feature>